<accession>A0A8S5UFE8</accession>
<evidence type="ECO:0000313" key="1">
    <source>
        <dbReference type="EMBL" id="DAF93122.1"/>
    </source>
</evidence>
<proteinExistence type="predicted"/>
<protein>
    <submittedName>
        <fullName evidence="1">Uncharacterized protein</fullName>
    </submittedName>
</protein>
<organism evidence="1">
    <name type="scientific">Myoviridae sp. ctcyQ27</name>
    <dbReference type="NCBI Taxonomy" id="2825139"/>
    <lineage>
        <taxon>Viruses</taxon>
        <taxon>Duplodnaviria</taxon>
        <taxon>Heunggongvirae</taxon>
        <taxon>Uroviricota</taxon>
        <taxon>Caudoviricetes</taxon>
    </lineage>
</organism>
<name>A0A8S5UFE8_9CAUD</name>
<reference evidence="1" key="1">
    <citation type="journal article" date="2021" name="Proc. Natl. Acad. Sci. U.S.A.">
        <title>A Catalog of Tens of Thousands of Viruses from Human Metagenomes Reveals Hidden Associations with Chronic Diseases.</title>
        <authorList>
            <person name="Tisza M.J."/>
            <person name="Buck C.B."/>
        </authorList>
    </citation>
    <scope>NUCLEOTIDE SEQUENCE</scope>
    <source>
        <strain evidence="1">CtcyQ27</strain>
    </source>
</reference>
<sequence>MYNYKDRMIFKHEPICFNGKPIINNCKWNFKLITDNLMQSTESLITLEYNEETEKDFVPLFSLNLYTKVPYNQSNIAGIPREEIFIEGKDVQIESPTLMTFAYIPSKYLYNKELCLFKGIVNAYESSKYHSEKADEYMNNYNKLKDKYSELTGMTYEDIDKKVKAMSIEDKRE</sequence>
<dbReference type="EMBL" id="BK016080">
    <property type="protein sequence ID" value="DAF93122.1"/>
    <property type="molecule type" value="Genomic_DNA"/>
</dbReference>